<reference evidence="3 4" key="1">
    <citation type="submission" date="2019-08" db="EMBL/GenBank/DDBJ databases">
        <authorList>
            <person name="Guy L."/>
        </authorList>
    </citation>
    <scope>NUCLEOTIDE SEQUENCE [LARGE SCALE GENOMIC DNA]</scope>
    <source>
        <strain evidence="3 4">SGT-108</strain>
    </source>
</reference>
<dbReference type="AlphaFoldDB" id="A0A5E4PIV8"/>
<dbReference type="InterPro" id="IPR027471">
    <property type="entry name" value="YbeD-like_sf"/>
</dbReference>
<sequence length="93" mass="10370">MTDKTIPPEESLLKFPCDFTLKVFGLSTDEFESAVLTIVHKHAPNLSGRAIQSRASQNGKYLALTITVHVESREQLDNIYRDLSSSPHVIMAL</sequence>
<dbReference type="Pfam" id="PF04359">
    <property type="entry name" value="DUF493"/>
    <property type="match status" value="1"/>
</dbReference>
<dbReference type="GO" id="GO:0005829">
    <property type="term" value="C:cytosol"/>
    <property type="evidence" value="ECO:0007669"/>
    <property type="project" value="TreeGrafter"/>
</dbReference>
<dbReference type="RefSeq" id="WP_148339822.1">
    <property type="nucleotide sequence ID" value="NZ_LR699119.1"/>
</dbReference>
<dbReference type="SUPFAM" id="SSF117991">
    <property type="entry name" value="YbeD/HP0495-like"/>
    <property type="match status" value="1"/>
</dbReference>
<dbReference type="EMBL" id="LR699119">
    <property type="protein sequence ID" value="VVC76505.1"/>
    <property type="molecule type" value="Genomic_DNA"/>
</dbReference>
<evidence type="ECO:0000313" key="3">
    <source>
        <dbReference type="EMBL" id="VVC76505.1"/>
    </source>
</evidence>
<dbReference type="PANTHER" id="PTHR38036">
    <property type="entry name" value="UPF0250 PROTEIN YBED"/>
    <property type="match status" value="1"/>
</dbReference>
<evidence type="ECO:0000256" key="1">
    <source>
        <dbReference type="ARBA" id="ARBA00008460"/>
    </source>
</evidence>
<evidence type="ECO:0000256" key="2">
    <source>
        <dbReference type="HAMAP-Rule" id="MF_00659"/>
    </source>
</evidence>
<dbReference type="OrthoDB" id="9793424at2"/>
<accession>A0A5E4PIV8</accession>
<evidence type="ECO:0000313" key="4">
    <source>
        <dbReference type="Proteomes" id="UP000324194"/>
    </source>
</evidence>
<gene>
    <name evidence="3" type="ORF">AQUSIP_18180</name>
</gene>
<name>A0A5E4PIV8_9COXI</name>
<dbReference type="HAMAP" id="MF_00659">
    <property type="entry name" value="UPF0250"/>
    <property type="match status" value="1"/>
</dbReference>
<comment type="similarity">
    <text evidence="1 2">Belongs to the UPF0250 family.</text>
</comment>
<dbReference type="KEGG" id="asip:AQUSIP_18180"/>
<dbReference type="Gene3D" id="3.30.70.260">
    <property type="match status" value="1"/>
</dbReference>
<dbReference type="InterPro" id="IPR007454">
    <property type="entry name" value="UPF0250_YbeD-like"/>
</dbReference>
<dbReference type="Proteomes" id="UP000324194">
    <property type="component" value="Chromosome 1"/>
</dbReference>
<proteinExistence type="inferred from homology"/>
<organism evidence="3 4">
    <name type="scientific">Aquicella siphonis</name>
    <dbReference type="NCBI Taxonomy" id="254247"/>
    <lineage>
        <taxon>Bacteria</taxon>
        <taxon>Pseudomonadati</taxon>
        <taxon>Pseudomonadota</taxon>
        <taxon>Gammaproteobacteria</taxon>
        <taxon>Legionellales</taxon>
        <taxon>Coxiellaceae</taxon>
        <taxon>Aquicella</taxon>
    </lineage>
</organism>
<dbReference type="PANTHER" id="PTHR38036:SF1">
    <property type="entry name" value="UPF0250 PROTEIN YBED"/>
    <property type="match status" value="1"/>
</dbReference>
<protein>
    <recommendedName>
        <fullName evidence="2">UPF0250 protein AQUSIP_18180</fullName>
    </recommendedName>
</protein>
<keyword evidence="4" id="KW-1185">Reference proteome</keyword>